<feature type="region of interest" description="Disordered" evidence="2">
    <location>
        <begin position="350"/>
        <end position="424"/>
    </location>
</feature>
<protein>
    <submittedName>
        <fullName evidence="3">Uncharacterized protein</fullName>
    </submittedName>
</protein>
<sequence>MAPGYWATLEQLTWLGTWMAEFIKRQVEGKLDLFWPPMTESWFNRFPEQAKVGLPLPSDKAKRKLTEDETKALGKAIKTRQGQLGNWFRNNVKKIGKANGAVAASASNVFIQRAFKQNAPKRGHDHQPIELFQRCNAELIKTAMATAVEQQFDDSDVDGDDLETTAKKRKASKKAERMRVRSRVVKGLFEAASAEERQAIEEEVEAEKRRLREGELAAELQSEAKEKAPADLQEGIDALDAVYSDVHKATYAASRWVGMSIFGGPNPRMNSDLTMKIVCFGESPQGNDFGRCCIDFEKNITQPFQDFLRLVFSTQDCATAALPEIDAVSDERPVDRVVVSAAAPVETVIKPSKKAKSKSKSKSKNKSPATVEEPSPTMPPMDSDGMDEMEDGSAFEKSVEQEKYEQLFGGEEGVDGADLGEPPARLDVDAQADEGPSVQLVEGEDGADLGEPVEPVDAQADEGGSDHLTGLVAAPPSRRDLRELAG</sequence>
<dbReference type="Proteomes" id="UP001218218">
    <property type="component" value="Unassembled WGS sequence"/>
</dbReference>
<evidence type="ECO:0000313" key="3">
    <source>
        <dbReference type="EMBL" id="KAJ7312215.1"/>
    </source>
</evidence>
<feature type="region of interest" description="Disordered" evidence="2">
    <location>
        <begin position="442"/>
        <end position="486"/>
    </location>
</feature>
<evidence type="ECO:0000256" key="2">
    <source>
        <dbReference type="SAM" id="MobiDB-lite"/>
    </source>
</evidence>
<feature type="compositionally biased region" description="Acidic residues" evidence="2">
    <location>
        <begin position="384"/>
        <end position="393"/>
    </location>
</feature>
<gene>
    <name evidence="3" type="ORF">DFH08DRAFT_973591</name>
</gene>
<name>A0AAD7ED99_9AGAR</name>
<evidence type="ECO:0000256" key="1">
    <source>
        <dbReference type="SAM" id="Coils"/>
    </source>
</evidence>
<feature type="coiled-coil region" evidence="1">
    <location>
        <begin position="190"/>
        <end position="217"/>
    </location>
</feature>
<feature type="compositionally biased region" description="Basic residues" evidence="2">
    <location>
        <begin position="351"/>
        <end position="365"/>
    </location>
</feature>
<organism evidence="3 4">
    <name type="scientific">Mycena albidolilacea</name>
    <dbReference type="NCBI Taxonomy" id="1033008"/>
    <lineage>
        <taxon>Eukaryota</taxon>
        <taxon>Fungi</taxon>
        <taxon>Dikarya</taxon>
        <taxon>Basidiomycota</taxon>
        <taxon>Agaricomycotina</taxon>
        <taxon>Agaricomycetes</taxon>
        <taxon>Agaricomycetidae</taxon>
        <taxon>Agaricales</taxon>
        <taxon>Marasmiineae</taxon>
        <taxon>Mycenaceae</taxon>
        <taxon>Mycena</taxon>
    </lineage>
</organism>
<accession>A0AAD7ED99</accession>
<evidence type="ECO:0000313" key="4">
    <source>
        <dbReference type="Proteomes" id="UP001218218"/>
    </source>
</evidence>
<comment type="caution">
    <text evidence="3">The sequence shown here is derived from an EMBL/GenBank/DDBJ whole genome shotgun (WGS) entry which is preliminary data.</text>
</comment>
<dbReference type="AlphaFoldDB" id="A0AAD7ED99"/>
<reference evidence="3" key="1">
    <citation type="submission" date="2023-03" db="EMBL/GenBank/DDBJ databases">
        <title>Massive genome expansion in bonnet fungi (Mycena s.s.) driven by repeated elements and novel gene families across ecological guilds.</title>
        <authorList>
            <consortium name="Lawrence Berkeley National Laboratory"/>
            <person name="Harder C.B."/>
            <person name="Miyauchi S."/>
            <person name="Viragh M."/>
            <person name="Kuo A."/>
            <person name="Thoen E."/>
            <person name="Andreopoulos B."/>
            <person name="Lu D."/>
            <person name="Skrede I."/>
            <person name="Drula E."/>
            <person name="Henrissat B."/>
            <person name="Morin E."/>
            <person name="Kohler A."/>
            <person name="Barry K."/>
            <person name="LaButti K."/>
            <person name="Morin E."/>
            <person name="Salamov A."/>
            <person name="Lipzen A."/>
            <person name="Mereny Z."/>
            <person name="Hegedus B."/>
            <person name="Baldrian P."/>
            <person name="Stursova M."/>
            <person name="Weitz H."/>
            <person name="Taylor A."/>
            <person name="Grigoriev I.V."/>
            <person name="Nagy L.G."/>
            <person name="Martin F."/>
            <person name="Kauserud H."/>
        </authorList>
    </citation>
    <scope>NUCLEOTIDE SEQUENCE</scope>
    <source>
        <strain evidence="3">CBHHK002</strain>
    </source>
</reference>
<keyword evidence="4" id="KW-1185">Reference proteome</keyword>
<keyword evidence="1" id="KW-0175">Coiled coil</keyword>
<dbReference type="EMBL" id="JARIHO010000073">
    <property type="protein sequence ID" value="KAJ7312215.1"/>
    <property type="molecule type" value="Genomic_DNA"/>
</dbReference>
<feature type="compositionally biased region" description="Basic and acidic residues" evidence="2">
    <location>
        <begin position="477"/>
        <end position="486"/>
    </location>
</feature>
<proteinExistence type="predicted"/>